<evidence type="ECO:0000313" key="3">
    <source>
        <dbReference type="Proteomes" id="UP000694240"/>
    </source>
</evidence>
<dbReference type="PANTHER" id="PTHR13954:SF6">
    <property type="entry name" value="NON-SPECIFIC SERINE_THREONINE PROTEIN KINASE"/>
    <property type="match status" value="1"/>
</dbReference>
<accession>A0A8T1ZGR8</accession>
<dbReference type="GO" id="GO:0051082">
    <property type="term" value="F:unfolded protein binding"/>
    <property type="evidence" value="ECO:0007669"/>
    <property type="project" value="TreeGrafter"/>
</dbReference>
<dbReference type="AlphaFoldDB" id="A0A8T1ZGR8"/>
<dbReference type="InterPro" id="IPR045133">
    <property type="entry name" value="IRE1/2-like"/>
</dbReference>
<name>A0A8T1ZGR8_9BRAS</name>
<dbReference type="InterPro" id="IPR010513">
    <property type="entry name" value="KEN_dom"/>
</dbReference>
<reference evidence="2 3" key="1">
    <citation type="submission" date="2020-12" db="EMBL/GenBank/DDBJ databases">
        <title>Concerted genomic and epigenomic changes stabilize Arabidopsis allopolyploids.</title>
        <authorList>
            <person name="Chen Z."/>
        </authorList>
    </citation>
    <scope>NUCLEOTIDE SEQUENCE [LARGE SCALE GENOMIC DNA]</scope>
    <source>
        <strain evidence="2">Allo738</strain>
        <tissue evidence="2">Leaf</tissue>
    </source>
</reference>
<protein>
    <submittedName>
        <fullName evidence="2">Protein kinase-like domain superfamily</fullName>
    </submittedName>
</protein>
<dbReference type="GO" id="GO:1990604">
    <property type="term" value="C:IRE1-TRAF2-ASK1 complex"/>
    <property type="evidence" value="ECO:0007669"/>
    <property type="project" value="TreeGrafter"/>
</dbReference>
<dbReference type="Pfam" id="PF00069">
    <property type="entry name" value="Pkinase"/>
    <property type="match status" value="1"/>
</dbReference>
<organism evidence="2 3">
    <name type="scientific">Arabidopsis thaliana x Arabidopsis arenosa</name>
    <dbReference type="NCBI Taxonomy" id="1240361"/>
    <lineage>
        <taxon>Eukaryota</taxon>
        <taxon>Viridiplantae</taxon>
        <taxon>Streptophyta</taxon>
        <taxon>Embryophyta</taxon>
        <taxon>Tracheophyta</taxon>
        <taxon>Spermatophyta</taxon>
        <taxon>Magnoliopsida</taxon>
        <taxon>eudicotyledons</taxon>
        <taxon>Gunneridae</taxon>
        <taxon>Pentapetalae</taxon>
        <taxon>rosids</taxon>
        <taxon>malvids</taxon>
        <taxon>Brassicales</taxon>
        <taxon>Brassicaceae</taxon>
        <taxon>Camelineae</taxon>
        <taxon>Arabidopsis</taxon>
    </lineage>
</organism>
<dbReference type="Proteomes" id="UP000694240">
    <property type="component" value="Chromosome 10"/>
</dbReference>
<dbReference type="Pfam" id="PF06479">
    <property type="entry name" value="Ribonuc_2-5A"/>
    <property type="match status" value="1"/>
</dbReference>
<dbReference type="PROSITE" id="PS50011">
    <property type="entry name" value="PROTEIN_KINASE_DOM"/>
    <property type="match status" value="1"/>
</dbReference>
<dbReference type="GO" id="GO:0004674">
    <property type="term" value="F:protein serine/threonine kinase activity"/>
    <property type="evidence" value="ECO:0007669"/>
    <property type="project" value="InterPro"/>
</dbReference>
<feature type="domain" description="Protein kinase" evidence="1">
    <location>
        <begin position="1"/>
        <end position="127"/>
    </location>
</feature>
<sequence length="300" mass="34419">MIVHAGKTLIAIIGNMGIARIKAAPLLSHHARGERSPGFQPREQFENEKETTAVDMFALGCIMFYVISSGKHPFGAVNKRKANIRRNNCDLRPIQNFPEAYDLIQHLVDSEPNSRLIASQVLLHPFFWNYDVKLDFFMKVSDYAVEVNWLLSTELDAAIGDTSWDGKVDDIFLDHNNKYSARHANASMTSYVQTMKDYNYAKISDLLRVIRNTQHHYGRLPKDIKMGFTYTLMVCSLSCLWRYTRSFIPNIRKPMSSNNSSKKYSQGEKKPKTPLLKVSNYLLSNATYAHELRSPTQRRC</sequence>
<dbReference type="GO" id="GO:0005524">
    <property type="term" value="F:ATP binding"/>
    <property type="evidence" value="ECO:0007669"/>
    <property type="project" value="InterPro"/>
</dbReference>
<evidence type="ECO:0000313" key="2">
    <source>
        <dbReference type="EMBL" id="KAG7558466.1"/>
    </source>
</evidence>
<evidence type="ECO:0000259" key="1">
    <source>
        <dbReference type="PROSITE" id="PS50011"/>
    </source>
</evidence>
<dbReference type="GO" id="GO:0036498">
    <property type="term" value="P:IRE1-mediated unfolded protein response"/>
    <property type="evidence" value="ECO:0007669"/>
    <property type="project" value="TreeGrafter"/>
</dbReference>
<keyword evidence="3" id="KW-1185">Reference proteome</keyword>
<gene>
    <name evidence="2" type="ORF">ISN45_Aa05g001190</name>
</gene>
<dbReference type="PANTHER" id="PTHR13954">
    <property type="entry name" value="IRE1-RELATED"/>
    <property type="match status" value="1"/>
</dbReference>
<dbReference type="InterPro" id="IPR000719">
    <property type="entry name" value="Prot_kinase_dom"/>
</dbReference>
<proteinExistence type="predicted"/>
<dbReference type="GO" id="GO:0004521">
    <property type="term" value="F:RNA endonuclease activity"/>
    <property type="evidence" value="ECO:0007669"/>
    <property type="project" value="InterPro"/>
</dbReference>
<dbReference type="EMBL" id="JAEFBK010000010">
    <property type="protein sequence ID" value="KAG7558466.1"/>
    <property type="molecule type" value="Genomic_DNA"/>
</dbReference>
<dbReference type="GO" id="GO:0006397">
    <property type="term" value="P:mRNA processing"/>
    <property type="evidence" value="ECO:0007669"/>
    <property type="project" value="InterPro"/>
</dbReference>
<keyword evidence="2" id="KW-0418">Kinase</keyword>
<comment type="caution">
    <text evidence="2">The sequence shown here is derived from an EMBL/GenBank/DDBJ whole genome shotgun (WGS) entry which is preliminary data.</text>
</comment>
<keyword evidence="2" id="KW-0808">Transferase</keyword>